<protein>
    <submittedName>
        <fullName evidence="15">Endonuclease</fullName>
    </submittedName>
</protein>
<proteinExistence type="inferred from homology"/>
<evidence type="ECO:0000256" key="12">
    <source>
        <dbReference type="ARBA" id="ARBA00023295"/>
    </source>
</evidence>
<evidence type="ECO:0000256" key="2">
    <source>
        <dbReference type="ARBA" id="ARBA00009409"/>
    </source>
</evidence>
<comment type="similarity">
    <text evidence="2">Belongs to the FPG family.</text>
</comment>
<keyword evidence="4" id="KW-0227">DNA damage</keyword>
<keyword evidence="5 13" id="KW-0863">Zinc-finger</keyword>
<dbReference type="PANTHER" id="PTHR22993:SF9">
    <property type="entry name" value="FORMAMIDOPYRIMIDINE-DNA GLYCOSYLASE"/>
    <property type="match status" value="1"/>
</dbReference>
<evidence type="ECO:0000256" key="11">
    <source>
        <dbReference type="ARBA" id="ARBA00023268"/>
    </source>
</evidence>
<reference evidence="15 16" key="1">
    <citation type="submission" date="2016-03" db="EMBL/GenBank/DDBJ databases">
        <title>Niastella vici sp. nov., isolated from farmland soil.</title>
        <authorList>
            <person name="Chen L."/>
            <person name="Wang D."/>
            <person name="Yang S."/>
            <person name="Wang G."/>
        </authorList>
    </citation>
    <scope>NUCLEOTIDE SEQUENCE [LARGE SCALE GENOMIC DNA]</scope>
    <source>
        <strain evidence="15 16">DJ57</strain>
    </source>
</reference>
<keyword evidence="9" id="KW-0234">DNA repair</keyword>
<dbReference type="InterPro" id="IPR010979">
    <property type="entry name" value="Ribosomal_uS13-like_H2TH"/>
</dbReference>
<dbReference type="STRING" id="1703345.A3860_00830"/>
<dbReference type="GO" id="GO:0003684">
    <property type="term" value="F:damaged DNA binding"/>
    <property type="evidence" value="ECO:0007669"/>
    <property type="project" value="InterPro"/>
</dbReference>
<keyword evidence="12" id="KW-0326">Glycosidase</keyword>
<keyword evidence="11" id="KW-0511">Multifunctional enzyme</keyword>
<evidence type="ECO:0000313" key="16">
    <source>
        <dbReference type="Proteomes" id="UP000192796"/>
    </source>
</evidence>
<dbReference type="PROSITE" id="PS51066">
    <property type="entry name" value="ZF_FPG_2"/>
    <property type="match status" value="1"/>
</dbReference>
<dbReference type="InterPro" id="IPR012319">
    <property type="entry name" value="FPG_cat"/>
</dbReference>
<dbReference type="GO" id="GO:0003906">
    <property type="term" value="F:DNA-(apurinic or apyrimidinic site) endonuclease activity"/>
    <property type="evidence" value="ECO:0007669"/>
    <property type="project" value="InterPro"/>
</dbReference>
<evidence type="ECO:0000256" key="1">
    <source>
        <dbReference type="ARBA" id="ARBA00001668"/>
    </source>
</evidence>
<feature type="domain" description="FPG-type" evidence="14">
    <location>
        <begin position="207"/>
        <end position="241"/>
    </location>
</feature>
<evidence type="ECO:0000256" key="4">
    <source>
        <dbReference type="ARBA" id="ARBA00022763"/>
    </source>
</evidence>
<dbReference type="GO" id="GO:0006284">
    <property type="term" value="P:base-excision repair"/>
    <property type="evidence" value="ECO:0007669"/>
    <property type="project" value="InterPro"/>
</dbReference>
<dbReference type="InterPro" id="IPR000214">
    <property type="entry name" value="Znf_DNA_glyclase/AP_lyase"/>
</dbReference>
<evidence type="ECO:0000256" key="7">
    <source>
        <dbReference type="ARBA" id="ARBA00022833"/>
    </source>
</evidence>
<comment type="catalytic activity">
    <reaction evidence="1">
        <text>Hydrolysis of DNA containing ring-opened 7-methylguanine residues, releasing 2,6-diamino-4-hydroxy-5-(N-methyl)formamidopyrimidine.</text>
        <dbReference type="EC" id="3.2.2.23"/>
    </reaction>
</comment>
<evidence type="ECO:0000313" key="15">
    <source>
        <dbReference type="EMBL" id="OQP66936.1"/>
    </source>
</evidence>
<dbReference type="InterPro" id="IPR015886">
    <property type="entry name" value="H2TH_FPG"/>
</dbReference>
<keyword evidence="8" id="KW-0238">DNA-binding</keyword>
<dbReference type="Pfam" id="PF01149">
    <property type="entry name" value="Fapy_DNA_glyco"/>
    <property type="match status" value="1"/>
</dbReference>
<dbReference type="Proteomes" id="UP000192796">
    <property type="component" value="Unassembled WGS sequence"/>
</dbReference>
<organism evidence="15 16">
    <name type="scientific">Niastella vici</name>
    <dbReference type="NCBI Taxonomy" id="1703345"/>
    <lineage>
        <taxon>Bacteria</taxon>
        <taxon>Pseudomonadati</taxon>
        <taxon>Bacteroidota</taxon>
        <taxon>Chitinophagia</taxon>
        <taxon>Chitinophagales</taxon>
        <taxon>Chitinophagaceae</taxon>
        <taxon>Niastella</taxon>
    </lineage>
</organism>
<dbReference type="Gene3D" id="3.20.190.10">
    <property type="entry name" value="MutM-like, N-terminal"/>
    <property type="match status" value="1"/>
</dbReference>
<gene>
    <name evidence="15" type="ORF">A3860_00830</name>
</gene>
<evidence type="ECO:0000256" key="9">
    <source>
        <dbReference type="ARBA" id="ARBA00023204"/>
    </source>
</evidence>
<keyword evidence="16" id="KW-1185">Reference proteome</keyword>
<dbReference type="SMART" id="SM00898">
    <property type="entry name" value="Fapy_DNA_glyco"/>
    <property type="match status" value="1"/>
</dbReference>
<accession>A0A1V9G8Z0</accession>
<dbReference type="SMART" id="SM01232">
    <property type="entry name" value="H2TH"/>
    <property type="match status" value="1"/>
</dbReference>
<evidence type="ECO:0000259" key="14">
    <source>
        <dbReference type="PROSITE" id="PS51066"/>
    </source>
</evidence>
<dbReference type="RefSeq" id="WP_081144635.1">
    <property type="nucleotide sequence ID" value="NZ_LVYD01000001.1"/>
</dbReference>
<sequence length="261" mass="30428">MPDGPSIVILKEAVQLFKGRKVLSATGNSTIIDKERLINQKVTGFKSWGKHFLICFPKFTLRIHFLLFGSYSINEQTKKNPRLHLHFSNGDLYFYACSIRMIEEDLDLVYDWSGDVLNENWDPRKARKKGKAQPDQLVCDALLDQNIFAGVGNIIKNEVLFRIKVHPENTIQSLPPRKLTELINEARNYSYDFLEWKKAFVLKKHWLIHTKKTCPRCNIPVIKKYLGKTNRRTFYCENCQVLYNPVKKPAKKKARKKDLSV</sequence>
<dbReference type="Pfam" id="PF06831">
    <property type="entry name" value="H2TH"/>
    <property type="match status" value="1"/>
</dbReference>
<evidence type="ECO:0000256" key="13">
    <source>
        <dbReference type="PROSITE-ProRule" id="PRU00391"/>
    </source>
</evidence>
<keyword evidence="7" id="KW-0862">Zinc</keyword>
<dbReference type="SUPFAM" id="SSF46946">
    <property type="entry name" value="S13-like H2TH domain"/>
    <property type="match status" value="1"/>
</dbReference>
<dbReference type="Gene3D" id="1.10.8.50">
    <property type="match status" value="1"/>
</dbReference>
<name>A0A1V9G8Z0_9BACT</name>
<dbReference type="GO" id="GO:0016829">
    <property type="term" value="F:lyase activity"/>
    <property type="evidence" value="ECO:0007669"/>
    <property type="project" value="UniProtKB-KW"/>
</dbReference>
<evidence type="ECO:0000256" key="6">
    <source>
        <dbReference type="ARBA" id="ARBA00022801"/>
    </source>
</evidence>
<keyword evidence="10" id="KW-0456">Lyase</keyword>
<dbReference type="PANTHER" id="PTHR22993">
    <property type="entry name" value="FORMAMIDOPYRIMIDINE-DNA GLYCOSYLASE"/>
    <property type="match status" value="1"/>
</dbReference>
<keyword evidence="3" id="KW-0479">Metal-binding</keyword>
<dbReference type="SUPFAM" id="SSF81624">
    <property type="entry name" value="N-terminal domain of MutM-like DNA repair proteins"/>
    <property type="match status" value="1"/>
</dbReference>
<dbReference type="CDD" id="cd08974">
    <property type="entry name" value="BaFpgNei_N_2"/>
    <property type="match status" value="1"/>
</dbReference>
<evidence type="ECO:0000256" key="10">
    <source>
        <dbReference type="ARBA" id="ARBA00023239"/>
    </source>
</evidence>
<evidence type="ECO:0000256" key="8">
    <source>
        <dbReference type="ARBA" id="ARBA00023125"/>
    </source>
</evidence>
<dbReference type="EMBL" id="LVYD01000001">
    <property type="protein sequence ID" value="OQP66936.1"/>
    <property type="molecule type" value="Genomic_DNA"/>
</dbReference>
<evidence type="ECO:0000256" key="5">
    <source>
        <dbReference type="ARBA" id="ARBA00022771"/>
    </source>
</evidence>
<dbReference type="InterPro" id="IPR035937">
    <property type="entry name" value="FPG_N"/>
</dbReference>
<keyword evidence="6" id="KW-0378">Hydrolase</keyword>
<dbReference type="GO" id="GO:0008270">
    <property type="term" value="F:zinc ion binding"/>
    <property type="evidence" value="ECO:0007669"/>
    <property type="project" value="UniProtKB-KW"/>
</dbReference>
<dbReference type="OrthoDB" id="9800855at2"/>
<comment type="caution">
    <text evidence="15">The sequence shown here is derived from an EMBL/GenBank/DDBJ whole genome shotgun (WGS) entry which is preliminary data.</text>
</comment>
<dbReference type="AlphaFoldDB" id="A0A1V9G8Z0"/>
<dbReference type="GO" id="GO:0008534">
    <property type="term" value="F:oxidized purine nucleobase lesion DNA N-glycosylase activity"/>
    <property type="evidence" value="ECO:0007669"/>
    <property type="project" value="UniProtKB-EC"/>
</dbReference>
<keyword evidence="15" id="KW-0540">Nuclease</keyword>
<evidence type="ECO:0000256" key="3">
    <source>
        <dbReference type="ARBA" id="ARBA00022723"/>
    </source>
</evidence>
<keyword evidence="15" id="KW-0255">Endonuclease</keyword>